<gene>
    <name evidence="7" type="ORF">C8P63_10397</name>
</gene>
<keyword evidence="8" id="KW-1185">Reference proteome</keyword>
<keyword evidence="5" id="KW-0482">Metalloprotease</keyword>
<dbReference type="RefSeq" id="WP_170109465.1">
    <property type="nucleotide sequence ID" value="NZ_QBKR01000003.1"/>
</dbReference>
<dbReference type="InterPro" id="IPR000555">
    <property type="entry name" value="JAMM/MPN+_dom"/>
</dbReference>
<evidence type="ECO:0000256" key="2">
    <source>
        <dbReference type="ARBA" id="ARBA00022723"/>
    </source>
</evidence>
<sequence length="146" mass="16910">MAFSTITIRSDVITDIEDHCLREKPREGCGILAGSGREITRFFPIPNQDMSPRSFSFEPKAYLETLKEMRRLELELLGILHSHPHTDPYPSARDTREWHYPELISWILSLKGEKPRLSAYTIKNGRIFPVIYLVVNGPSPDRNRME</sequence>
<dbReference type="GO" id="GO:0008235">
    <property type="term" value="F:metalloexopeptidase activity"/>
    <property type="evidence" value="ECO:0007669"/>
    <property type="project" value="TreeGrafter"/>
</dbReference>
<dbReference type="Gene3D" id="3.40.140.10">
    <property type="entry name" value="Cytidine Deaminase, domain 2"/>
    <property type="match status" value="1"/>
</dbReference>
<keyword evidence="2" id="KW-0479">Metal-binding</keyword>
<accession>A0A2T6C7Q3</accession>
<dbReference type="PANTHER" id="PTHR34858">
    <property type="entry name" value="CYSO-CYSTEINE PEPTIDASE"/>
    <property type="match status" value="1"/>
</dbReference>
<evidence type="ECO:0000256" key="5">
    <source>
        <dbReference type="ARBA" id="ARBA00023049"/>
    </source>
</evidence>
<evidence type="ECO:0000256" key="4">
    <source>
        <dbReference type="ARBA" id="ARBA00022833"/>
    </source>
</evidence>
<comment type="caution">
    <text evidence="7">The sequence shown here is derived from an EMBL/GenBank/DDBJ whole genome shotgun (WGS) entry which is preliminary data.</text>
</comment>
<dbReference type="GO" id="GO:0008270">
    <property type="term" value="F:zinc ion binding"/>
    <property type="evidence" value="ECO:0007669"/>
    <property type="project" value="TreeGrafter"/>
</dbReference>
<dbReference type="AlphaFoldDB" id="A0A2T6C7Q3"/>
<dbReference type="InterPro" id="IPR028090">
    <property type="entry name" value="JAB_dom_prok"/>
</dbReference>
<dbReference type="SMART" id="SM00232">
    <property type="entry name" value="JAB_MPN"/>
    <property type="match status" value="1"/>
</dbReference>
<dbReference type="Proteomes" id="UP000244240">
    <property type="component" value="Unassembled WGS sequence"/>
</dbReference>
<proteinExistence type="predicted"/>
<evidence type="ECO:0000313" key="7">
    <source>
        <dbReference type="EMBL" id="PTX64313.1"/>
    </source>
</evidence>
<dbReference type="GO" id="GO:0006508">
    <property type="term" value="P:proteolysis"/>
    <property type="evidence" value="ECO:0007669"/>
    <property type="project" value="UniProtKB-KW"/>
</dbReference>
<dbReference type="Pfam" id="PF14464">
    <property type="entry name" value="Prok-JAB"/>
    <property type="match status" value="1"/>
</dbReference>
<organism evidence="7 8">
    <name type="scientific">Melghirimyces profundicolus</name>
    <dbReference type="NCBI Taxonomy" id="1242148"/>
    <lineage>
        <taxon>Bacteria</taxon>
        <taxon>Bacillati</taxon>
        <taxon>Bacillota</taxon>
        <taxon>Bacilli</taxon>
        <taxon>Bacillales</taxon>
        <taxon>Thermoactinomycetaceae</taxon>
        <taxon>Melghirimyces</taxon>
    </lineage>
</organism>
<reference evidence="7 8" key="1">
    <citation type="submission" date="2018-04" db="EMBL/GenBank/DDBJ databases">
        <title>Genomic Encyclopedia of Archaeal and Bacterial Type Strains, Phase II (KMG-II): from individual species to whole genera.</title>
        <authorList>
            <person name="Goeker M."/>
        </authorList>
    </citation>
    <scope>NUCLEOTIDE SEQUENCE [LARGE SCALE GENOMIC DNA]</scope>
    <source>
        <strain evidence="7 8">DSM 45787</strain>
    </source>
</reference>
<keyword evidence="1" id="KW-0645">Protease</keyword>
<evidence type="ECO:0000256" key="3">
    <source>
        <dbReference type="ARBA" id="ARBA00022801"/>
    </source>
</evidence>
<keyword evidence="4" id="KW-0862">Zinc</keyword>
<dbReference type="PROSITE" id="PS50249">
    <property type="entry name" value="MPN"/>
    <property type="match status" value="1"/>
</dbReference>
<evidence type="ECO:0000256" key="1">
    <source>
        <dbReference type="ARBA" id="ARBA00022670"/>
    </source>
</evidence>
<protein>
    <submittedName>
        <fullName evidence="7">Proteasome lid subunit RPN8/RPN11</fullName>
    </submittedName>
</protein>
<keyword evidence="7" id="KW-0647">Proteasome</keyword>
<dbReference type="SUPFAM" id="SSF102712">
    <property type="entry name" value="JAB1/MPN domain"/>
    <property type="match status" value="1"/>
</dbReference>
<keyword evidence="3" id="KW-0378">Hydrolase</keyword>
<dbReference type="InterPro" id="IPR037518">
    <property type="entry name" value="MPN"/>
</dbReference>
<dbReference type="CDD" id="cd08070">
    <property type="entry name" value="MPN_like"/>
    <property type="match status" value="1"/>
</dbReference>
<name>A0A2T6C7Q3_9BACL</name>
<dbReference type="PANTHER" id="PTHR34858:SF1">
    <property type="entry name" value="CYSO-CYSTEINE PEPTIDASE"/>
    <property type="match status" value="1"/>
</dbReference>
<feature type="domain" description="MPN" evidence="6">
    <location>
        <begin position="6"/>
        <end position="138"/>
    </location>
</feature>
<dbReference type="EMBL" id="QBKR01000003">
    <property type="protein sequence ID" value="PTX64313.1"/>
    <property type="molecule type" value="Genomic_DNA"/>
</dbReference>
<evidence type="ECO:0000313" key="8">
    <source>
        <dbReference type="Proteomes" id="UP000244240"/>
    </source>
</evidence>
<dbReference type="InterPro" id="IPR051929">
    <property type="entry name" value="VirAsm_ModProt"/>
</dbReference>
<dbReference type="GO" id="GO:0000502">
    <property type="term" value="C:proteasome complex"/>
    <property type="evidence" value="ECO:0007669"/>
    <property type="project" value="UniProtKB-KW"/>
</dbReference>
<evidence type="ECO:0000259" key="6">
    <source>
        <dbReference type="PROSITE" id="PS50249"/>
    </source>
</evidence>